<evidence type="ECO:0000313" key="3">
    <source>
        <dbReference type="Proteomes" id="UP000521017"/>
    </source>
</evidence>
<dbReference type="PANTHER" id="PTHR43162">
    <property type="match status" value="1"/>
</dbReference>
<dbReference type="Gene3D" id="3.90.25.10">
    <property type="entry name" value="UDP-galactose 4-epimerase, domain 1"/>
    <property type="match status" value="1"/>
</dbReference>
<dbReference type="AlphaFoldDB" id="A0A7X0MHZ1"/>
<proteinExistence type="predicted"/>
<dbReference type="EMBL" id="JACHCC010000005">
    <property type="protein sequence ID" value="MBB6499832.1"/>
    <property type="molecule type" value="Genomic_DNA"/>
</dbReference>
<gene>
    <name evidence="2" type="ORF">HDF25_001976</name>
</gene>
<dbReference type="SUPFAM" id="SSF51735">
    <property type="entry name" value="NAD(P)-binding Rossmann-fold domains"/>
    <property type="match status" value="1"/>
</dbReference>
<evidence type="ECO:0000259" key="1">
    <source>
        <dbReference type="Pfam" id="PF05368"/>
    </source>
</evidence>
<dbReference type="PANTHER" id="PTHR43162:SF1">
    <property type="entry name" value="PRESTALK A DIFFERENTIATION PROTEIN A"/>
    <property type="match status" value="1"/>
</dbReference>
<evidence type="ECO:0000313" key="2">
    <source>
        <dbReference type="EMBL" id="MBB6499832.1"/>
    </source>
</evidence>
<name>A0A7X0MHZ1_9SPHI</name>
<reference evidence="2 3" key="1">
    <citation type="submission" date="2020-08" db="EMBL/GenBank/DDBJ databases">
        <title>Genomic Encyclopedia of Type Strains, Phase IV (KMG-V): Genome sequencing to study the core and pangenomes of soil and plant-associated prokaryotes.</title>
        <authorList>
            <person name="Whitman W."/>
        </authorList>
    </citation>
    <scope>NUCLEOTIDE SEQUENCE [LARGE SCALE GENOMIC DNA]</scope>
    <source>
        <strain evidence="2 3">M2T3</strain>
    </source>
</reference>
<dbReference type="Gene3D" id="3.40.50.720">
    <property type="entry name" value="NAD(P)-binding Rossmann-like Domain"/>
    <property type="match status" value="1"/>
</dbReference>
<accession>A0A7X0MHZ1</accession>
<dbReference type="InterPro" id="IPR051604">
    <property type="entry name" value="Ergot_Alk_Oxidoreductase"/>
</dbReference>
<comment type="caution">
    <text evidence="2">The sequence shown here is derived from an EMBL/GenBank/DDBJ whole genome shotgun (WGS) entry which is preliminary data.</text>
</comment>
<dbReference type="Proteomes" id="UP000521017">
    <property type="component" value="Unassembled WGS sequence"/>
</dbReference>
<sequence length="294" mass="32165">MTKSGNITVFGATGNIGIELLHHLSKAQLSTVAVTRDINKAKPMDNVRWIEADITDQASLQNVLKHGGTVFLLSGHGPAFVQQQKNVIEVAAAYGVHHLVKLSSGAVAQDSPFYIPDSFIGKAHGEVEQFLKSSGLNWTILQPNAFMQNWLGDLAVTVKQEHKIYEATAEGKRAYIDLRDISEVAFKVLTEPEKHAGKTYLLTGQEAVNFYDVAEIISEVTGKETGFTALSIAGARERLEKKGLPLIAIQSILAYAEAQREGKTAYVSDAVSTILKRPARSVQSFVEDHLAYFR</sequence>
<organism evidence="2 3">
    <name type="scientific">Pedobacter cryoconitis</name>
    <dbReference type="NCBI Taxonomy" id="188932"/>
    <lineage>
        <taxon>Bacteria</taxon>
        <taxon>Pseudomonadati</taxon>
        <taxon>Bacteroidota</taxon>
        <taxon>Sphingobacteriia</taxon>
        <taxon>Sphingobacteriales</taxon>
        <taxon>Sphingobacteriaceae</taxon>
        <taxon>Pedobacter</taxon>
    </lineage>
</organism>
<dbReference type="RefSeq" id="WP_184624563.1">
    <property type="nucleotide sequence ID" value="NZ_JACHCC010000005.1"/>
</dbReference>
<dbReference type="InterPro" id="IPR036291">
    <property type="entry name" value="NAD(P)-bd_dom_sf"/>
</dbReference>
<protein>
    <submittedName>
        <fullName evidence="2">Uncharacterized protein YbjT (DUF2867 family)</fullName>
    </submittedName>
</protein>
<dbReference type="InterPro" id="IPR008030">
    <property type="entry name" value="NmrA-like"/>
</dbReference>
<feature type="domain" description="NmrA-like" evidence="1">
    <location>
        <begin position="5"/>
        <end position="256"/>
    </location>
</feature>
<dbReference type="Pfam" id="PF05368">
    <property type="entry name" value="NmrA"/>
    <property type="match status" value="1"/>
</dbReference>